<gene>
    <name evidence="1" type="ORF">MCOR_48807</name>
</gene>
<dbReference type="PANTHER" id="PTHR47018">
    <property type="entry name" value="CXC DOMAIN-CONTAINING PROTEIN-RELATED"/>
    <property type="match status" value="1"/>
</dbReference>
<name>A0A6J8E725_MYTCO</name>
<evidence type="ECO:0000313" key="1">
    <source>
        <dbReference type="EMBL" id="CAC5416167.1"/>
    </source>
</evidence>
<accession>A0A6J8E725</accession>
<dbReference type="OrthoDB" id="6089010at2759"/>
<keyword evidence="2" id="KW-1185">Reference proteome</keyword>
<organism evidence="1 2">
    <name type="scientific">Mytilus coruscus</name>
    <name type="common">Sea mussel</name>
    <dbReference type="NCBI Taxonomy" id="42192"/>
    <lineage>
        <taxon>Eukaryota</taxon>
        <taxon>Metazoa</taxon>
        <taxon>Spiralia</taxon>
        <taxon>Lophotrochozoa</taxon>
        <taxon>Mollusca</taxon>
        <taxon>Bivalvia</taxon>
        <taxon>Autobranchia</taxon>
        <taxon>Pteriomorphia</taxon>
        <taxon>Mytilida</taxon>
        <taxon>Mytiloidea</taxon>
        <taxon>Mytilidae</taxon>
        <taxon>Mytilinae</taxon>
        <taxon>Mytilus</taxon>
    </lineage>
</organism>
<dbReference type="PANTHER" id="PTHR47018:SF1">
    <property type="entry name" value="TESMIN_TSO1-LIKE CXC DOMAIN-CONTAINING PROTEIN"/>
    <property type="match status" value="1"/>
</dbReference>
<dbReference type="AlphaFoldDB" id="A0A6J8E725"/>
<dbReference type="EMBL" id="CACVKT020008603">
    <property type="protein sequence ID" value="CAC5416167.1"/>
    <property type="molecule type" value="Genomic_DNA"/>
</dbReference>
<evidence type="ECO:0000313" key="2">
    <source>
        <dbReference type="Proteomes" id="UP000507470"/>
    </source>
</evidence>
<reference evidence="1 2" key="1">
    <citation type="submission" date="2020-06" db="EMBL/GenBank/DDBJ databases">
        <authorList>
            <person name="Li R."/>
            <person name="Bekaert M."/>
        </authorList>
    </citation>
    <scope>NUCLEOTIDE SEQUENCE [LARGE SCALE GENOMIC DNA]</scope>
    <source>
        <strain evidence="2">wild</strain>
    </source>
</reference>
<protein>
    <submittedName>
        <fullName evidence="1">Uncharacterized protein</fullName>
    </submittedName>
</protein>
<sequence length="181" mass="20644">MMKETALAKLVTYIFETQRNSEESVVFRLADLPNLYKERLTELGSSSAQKIPELEAHTKDRDVLLMFEKDIGPAIAFACDYIDTMHMEKTTEMIRCQVATKKTTFSGSLVSEDIDDSLPPPLLQLVNMIEHGPDIKLQFDNVSTKFDLGLAQLLMFNYHSNTQKVPVQHRHSAYRETPFCV</sequence>
<dbReference type="Proteomes" id="UP000507470">
    <property type="component" value="Unassembled WGS sequence"/>
</dbReference>
<proteinExistence type="predicted"/>